<accession>A0AAV2NRN0</accession>
<dbReference type="Proteomes" id="UP001497644">
    <property type="component" value="Chromosome 4"/>
</dbReference>
<dbReference type="AlphaFoldDB" id="A0AAV2NRN0"/>
<evidence type="ECO:0000256" key="1">
    <source>
        <dbReference type="SAM" id="MobiDB-lite"/>
    </source>
</evidence>
<sequence length="74" mass="8960">MEAKKEVGRRSSVPPTRTQRREEKVAQQQRALDFWLRPSQGRSHFISWRNVKTLNVYIRILFEMVRTIVQYENL</sequence>
<organism evidence="2 3">
    <name type="scientific">Lasius platythorax</name>
    <dbReference type="NCBI Taxonomy" id="488582"/>
    <lineage>
        <taxon>Eukaryota</taxon>
        <taxon>Metazoa</taxon>
        <taxon>Ecdysozoa</taxon>
        <taxon>Arthropoda</taxon>
        <taxon>Hexapoda</taxon>
        <taxon>Insecta</taxon>
        <taxon>Pterygota</taxon>
        <taxon>Neoptera</taxon>
        <taxon>Endopterygota</taxon>
        <taxon>Hymenoptera</taxon>
        <taxon>Apocrita</taxon>
        <taxon>Aculeata</taxon>
        <taxon>Formicoidea</taxon>
        <taxon>Formicidae</taxon>
        <taxon>Formicinae</taxon>
        <taxon>Lasius</taxon>
        <taxon>Lasius</taxon>
    </lineage>
</organism>
<evidence type="ECO:0000313" key="3">
    <source>
        <dbReference type="Proteomes" id="UP001497644"/>
    </source>
</evidence>
<proteinExistence type="predicted"/>
<gene>
    <name evidence="2" type="ORF">LPLAT_LOCUS8805</name>
</gene>
<feature type="region of interest" description="Disordered" evidence="1">
    <location>
        <begin position="1"/>
        <end position="24"/>
    </location>
</feature>
<name>A0AAV2NRN0_9HYME</name>
<evidence type="ECO:0000313" key="2">
    <source>
        <dbReference type="EMBL" id="CAL1682977.1"/>
    </source>
</evidence>
<keyword evidence="3" id="KW-1185">Reference proteome</keyword>
<reference evidence="2" key="1">
    <citation type="submission" date="2024-04" db="EMBL/GenBank/DDBJ databases">
        <authorList>
            <consortium name="Molecular Ecology Group"/>
        </authorList>
    </citation>
    <scope>NUCLEOTIDE SEQUENCE</scope>
</reference>
<protein>
    <submittedName>
        <fullName evidence="2">Uncharacterized protein</fullName>
    </submittedName>
</protein>
<dbReference type="EMBL" id="OZ034827">
    <property type="protein sequence ID" value="CAL1682977.1"/>
    <property type="molecule type" value="Genomic_DNA"/>
</dbReference>